<feature type="compositionally biased region" description="Pro residues" evidence="1">
    <location>
        <begin position="250"/>
        <end position="294"/>
    </location>
</feature>
<proteinExistence type="predicted"/>
<feature type="region of interest" description="Disordered" evidence="1">
    <location>
        <begin position="209"/>
        <end position="331"/>
    </location>
</feature>
<reference evidence="2" key="2">
    <citation type="journal article" date="2022" name="Microbiol. Resour. Announc.">
        <title>Whole-Genome Sequence of Entomortierella parvispora E1425, a Mucoromycotan Fungus Associated with Burkholderiaceae-Related Endosymbiotic Bacteria.</title>
        <authorList>
            <person name="Herlambang A."/>
            <person name="Guo Y."/>
            <person name="Takashima Y."/>
            <person name="Narisawa K."/>
            <person name="Ohta H."/>
            <person name="Nishizawa T."/>
        </authorList>
    </citation>
    <scope>NUCLEOTIDE SEQUENCE</scope>
    <source>
        <strain evidence="2">E1425</strain>
    </source>
</reference>
<feature type="compositionally biased region" description="Low complexity" evidence="1">
    <location>
        <begin position="647"/>
        <end position="663"/>
    </location>
</feature>
<feature type="compositionally biased region" description="Low complexity" evidence="1">
    <location>
        <begin position="425"/>
        <end position="436"/>
    </location>
</feature>
<protein>
    <submittedName>
        <fullName evidence="2">Uncharacterized protein</fullName>
    </submittedName>
</protein>
<keyword evidence="3" id="KW-1185">Reference proteome</keyword>
<feature type="compositionally biased region" description="Low complexity" evidence="1">
    <location>
        <begin position="37"/>
        <end position="47"/>
    </location>
</feature>
<evidence type="ECO:0000313" key="2">
    <source>
        <dbReference type="EMBL" id="GJJ77881.1"/>
    </source>
</evidence>
<feature type="compositionally biased region" description="Basic and acidic residues" evidence="1">
    <location>
        <begin position="618"/>
        <end position="633"/>
    </location>
</feature>
<feature type="region of interest" description="Disordered" evidence="1">
    <location>
        <begin position="480"/>
        <end position="510"/>
    </location>
</feature>
<gene>
    <name evidence="2" type="ORF">EMPS_10240</name>
</gene>
<dbReference type="Proteomes" id="UP000827284">
    <property type="component" value="Unassembled WGS sequence"/>
</dbReference>
<sequence>MLTTPAPPPPPPPPAKPSSPGTIPSKQETSTRVPMTSLSSSGLSNGGDVKTEPQVEAIRTLSAPTSGSGSGSGSGSTEIATAAGTSETMDAPKPVARTPTMTPALLTKQGPTPPAPAPASASAPAPASASAPAPAPAPLSSLPPVVIPTETPVDASYSQVVEIEDDPVSGPMDPLSHLSTIFDKIRRQVIEWGEDANWKIDVFLLPNDEPGSASGEAPTPPAPLFPPAAHHTPAHPHARSNAPPHHYSPSPQPPHGSYPPPSTSRHGPPPHYGPPPHPPPFSGPPNRRAPPPPRDQLSSARGLPATERPGTENPSFVLQPPPSDLPGEDNPASLVDDTINAMSEVDAKKMLSVAVRQIREQQTTIAETAQSFEAIQRHSAQRERDLTLRLEAEKAVMERDAAVLAQKWKESSASLLERDNEAGGSNDSNNSNNNNNKRSTRGDVRDIFMQMEAEKAQITKRNNDRRKRVDEQVYPLKGASDQAAFSRSDCSRPNHNHRHRHVHYHRHHHRHMTLTRRGDTFASGADSLDNLATLAAQVLTGEPLVLAKKAHIPVKRQLPLPEDVIVIEDTPEAVDSTEMLVDEKSLPVKDEGLSLRPVVFERQPSPVDVESEDEAEVESSRERGGGGDARETRSSAIPSGPARSMARTMAGQTSATTTTTRGSAYNTNLRSNAMTSFSSSTRGAGASFSRSTQEMKHGISSSSLGRDRQASKHRRI</sequence>
<feature type="region of interest" description="Disordered" evidence="1">
    <location>
        <begin position="418"/>
        <end position="442"/>
    </location>
</feature>
<dbReference type="EMBL" id="BQFW01000014">
    <property type="protein sequence ID" value="GJJ77881.1"/>
    <property type="molecule type" value="Genomic_DNA"/>
</dbReference>
<evidence type="ECO:0000256" key="1">
    <source>
        <dbReference type="SAM" id="MobiDB-lite"/>
    </source>
</evidence>
<dbReference type="OrthoDB" id="2143914at2759"/>
<feature type="compositionally biased region" description="Basic residues" evidence="1">
    <location>
        <begin position="494"/>
        <end position="510"/>
    </location>
</feature>
<accession>A0A9P3HJQ3</accession>
<reference evidence="2" key="1">
    <citation type="submission" date="2021-11" db="EMBL/GenBank/DDBJ databases">
        <authorList>
            <person name="Herlambang A."/>
            <person name="Guo Y."/>
            <person name="Takashima Y."/>
            <person name="Nishizawa T."/>
        </authorList>
    </citation>
    <scope>NUCLEOTIDE SEQUENCE</scope>
    <source>
        <strain evidence="2">E1425</strain>
    </source>
</reference>
<feature type="compositionally biased region" description="Pro residues" evidence="1">
    <location>
        <begin position="1"/>
        <end position="17"/>
    </location>
</feature>
<organism evidence="2 3">
    <name type="scientific">Entomortierella parvispora</name>
    <dbReference type="NCBI Taxonomy" id="205924"/>
    <lineage>
        <taxon>Eukaryota</taxon>
        <taxon>Fungi</taxon>
        <taxon>Fungi incertae sedis</taxon>
        <taxon>Mucoromycota</taxon>
        <taxon>Mortierellomycotina</taxon>
        <taxon>Mortierellomycetes</taxon>
        <taxon>Mortierellales</taxon>
        <taxon>Mortierellaceae</taxon>
        <taxon>Entomortierella</taxon>
    </lineage>
</organism>
<feature type="compositionally biased region" description="Low complexity" evidence="1">
    <location>
        <begin position="75"/>
        <end position="88"/>
    </location>
</feature>
<evidence type="ECO:0000313" key="3">
    <source>
        <dbReference type="Proteomes" id="UP000827284"/>
    </source>
</evidence>
<feature type="compositionally biased region" description="Polar residues" evidence="1">
    <location>
        <begin position="664"/>
        <end position="692"/>
    </location>
</feature>
<dbReference type="AlphaFoldDB" id="A0A9P3HJQ3"/>
<feature type="compositionally biased region" description="Low complexity" evidence="1">
    <location>
        <begin position="118"/>
        <end position="144"/>
    </location>
</feature>
<name>A0A9P3HJQ3_9FUNG</name>
<feature type="region of interest" description="Disordered" evidence="1">
    <location>
        <begin position="1"/>
        <end position="154"/>
    </location>
</feature>
<feature type="region of interest" description="Disordered" evidence="1">
    <location>
        <begin position="597"/>
        <end position="716"/>
    </location>
</feature>
<comment type="caution">
    <text evidence="2">The sequence shown here is derived from an EMBL/GenBank/DDBJ whole genome shotgun (WGS) entry which is preliminary data.</text>
</comment>
<feature type="compositionally biased region" description="Polar residues" evidence="1">
    <location>
        <begin position="21"/>
        <end position="36"/>
    </location>
</feature>